<dbReference type="Gene3D" id="3.40.50.150">
    <property type="entry name" value="Vaccinia Virus protein VP39"/>
    <property type="match status" value="1"/>
</dbReference>
<dbReference type="GO" id="GO:0070475">
    <property type="term" value="P:rRNA base methylation"/>
    <property type="evidence" value="ECO:0007669"/>
    <property type="project" value="TreeGrafter"/>
</dbReference>
<dbReference type="PROSITE" id="PS51686">
    <property type="entry name" value="SAM_MT_RSMB_NOP"/>
    <property type="match status" value="1"/>
</dbReference>
<keyword evidence="1" id="KW-0949">S-adenosyl-L-methionine</keyword>
<dbReference type="GO" id="GO:0003723">
    <property type="term" value="F:RNA binding"/>
    <property type="evidence" value="ECO:0007669"/>
    <property type="project" value="UniProtKB-UniRule"/>
</dbReference>
<protein>
    <recommendedName>
        <fullName evidence="2">SAM-dependent MTase RsmB/NOP-type domain-containing protein</fullName>
    </recommendedName>
</protein>
<dbReference type="GO" id="GO:0005730">
    <property type="term" value="C:nucleolus"/>
    <property type="evidence" value="ECO:0007669"/>
    <property type="project" value="TreeGrafter"/>
</dbReference>
<dbReference type="GO" id="GO:0009383">
    <property type="term" value="F:rRNA (cytosine-C5-)-methyltransferase activity"/>
    <property type="evidence" value="ECO:0007669"/>
    <property type="project" value="TreeGrafter"/>
</dbReference>
<keyword evidence="1" id="KW-0808">Transferase</keyword>
<evidence type="ECO:0000313" key="4">
    <source>
        <dbReference type="Proteomes" id="UP000467840"/>
    </source>
</evidence>
<keyword evidence="1" id="KW-0694">RNA-binding</keyword>
<dbReference type="GO" id="GO:0000470">
    <property type="term" value="P:maturation of LSU-rRNA"/>
    <property type="evidence" value="ECO:0007669"/>
    <property type="project" value="TreeGrafter"/>
</dbReference>
<dbReference type="AlphaFoldDB" id="A0A6A6LMG4"/>
<evidence type="ECO:0000256" key="1">
    <source>
        <dbReference type="PROSITE-ProRule" id="PRU01023"/>
    </source>
</evidence>
<comment type="similarity">
    <text evidence="1">Belongs to the class I-like SAM-binding methyltransferase superfamily. RsmB/NOP family.</text>
</comment>
<organism evidence="3 4">
    <name type="scientific">Hevea brasiliensis</name>
    <name type="common">Para rubber tree</name>
    <name type="synonym">Siphonia brasiliensis</name>
    <dbReference type="NCBI Taxonomy" id="3981"/>
    <lineage>
        <taxon>Eukaryota</taxon>
        <taxon>Viridiplantae</taxon>
        <taxon>Streptophyta</taxon>
        <taxon>Embryophyta</taxon>
        <taxon>Tracheophyta</taxon>
        <taxon>Spermatophyta</taxon>
        <taxon>Magnoliopsida</taxon>
        <taxon>eudicotyledons</taxon>
        <taxon>Gunneridae</taxon>
        <taxon>Pentapetalae</taxon>
        <taxon>rosids</taxon>
        <taxon>fabids</taxon>
        <taxon>Malpighiales</taxon>
        <taxon>Euphorbiaceae</taxon>
        <taxon>Crotonoideae</taxon>
        <taxon>Micrandreae</taxon>
        <taxon>Hevea</taxon>
    </lineage>
</organism>
<gene>
    <name evidence="3" type="ORF">GH714_022038</name>
</gene>
<sequence length="123" mass="13936">MHLALAGSRVASEKNEAVINYALNMSDVKLDPCGLDFGRPGFIRSRKHHFHPSLGKARRFYPHVHNMDGYFVAKVNLGLQRRHQGRVAPKNSQVVPQQSKITAVWSDNNENKDSLETADIWLM</sequence>
<keyword evidence="1" id="KW-0489">Methyltransferase</keyword>
<name>A0A6A6LMG4_HEVBR</name>
<dbReference type="SUPFAM" id="SSF53335">
    <property type="entry name" value="S-adenosyl-L-methionine-dependent methyltransferases"/>
    <property type="match status" value="1"/>
</dbReference>
<dbReference type="PANTHER" id="PTHR22807:SF30">
    <property type="entry name" value="28S RRNA (CYTOSINE(4447)-C(5))-METHYLTRANSFERASE-RELATED"/>
    <property type="match status" value="1"/>
</dbReference>
<comment type="caution">
    <text evidence="3">The sequence shown here is derived from an EMBL/GenBank/DDBJ whole genome shotgun (WGS) entry which is preliminary data.</text>
</comment>
<feature type="domain" description="SAM-dependent MTase RsmB/NOP-type" evidence="2">
    <location>
        <begin position="1"/>
        <end position="78"/>
    </location>
</feature>
<comment type="caution">
    <text evidence="1">Lacks conserved residue(s) required for the propagation of feature annotation.</text>
</comment>
<accession>A0A6A6LMG4</accession>
<dbReference type="InterPro" id="IPR023267">
    <property type="entry name" value="RCMT"/>
</dbReference>
<dbReference type="EMBL" id="JAAGAX010000010">
    <property type="protein sequence ID" value="KAF2301266.1"/>
    <property type="molecule type" value="Genomic_DNA"/>
</dbReference>
<reference evidence="3 4" key="1">
    <citation type="journal article" date="2020" name="Mol. Plant">
        <title>The Chromosome-Based Rubber Tree Genome Provides New Insights into Spurge Genome Evolution and Rubber Biosynthesis.</title>
        <authorList>
            <person name="Liu J."/>
            <person name="Shi C."/>
            <person name="Shi C.C."/>
            <person name="Li W."/>
            <person name="Zhang Q.J."/>
            <person name="Zhang Y."/>
            <person name="Li K."/>
            <person name="Lu H.F."/>
            <person name="Shi C."/>
            <person name="Zhu S.T."/>
            <person name="Xiao Z.Y."/>
            <person name="Nan H."/>
            <person name="Yue Y."/>
            <person name="Zhu X.G."/>
            <person name="Wu Y."/>
            <person name="Hong X.N."/>
            <person name="Fan G.Y."/>
            <person name="Tong Y."/>
            <person name="Zhang D."/>
            <person name="Mao C.L."/>
            <person name="Liu Y.L."/>
            <person name="Hao S.J."/>
            <person name="Liu W.Q."/>
            <person name="Lv M.Q."/>
            <person name="Zhang H.B."/>
            <person name="Liu Y."/>
            <person name="Hu-Tang G.R."/>
            <person name="Wang J.P."/>
            <person name="Wang J.H."/>
            <person name="Sun Y.H."/>
            <person name="Ni S.B."/>
            <person name="Chen W.B."/>
            <person name="Zhang X.C."/>
            <person name="Jiao Y.N."/>
            <person name="Eichler E.E."/>
            <person name="Li G.H."/>
            <person name="Liu X."/>
            <person name="Gao L.Z."/>
        </authorList>
    </citation>
    <scope>NUCLEOTIDE SEQUENCE [LARGE SCALE GENOMIC DNA]</scope>
    <source>
        <strain evidence="4">cv. GT1</strain>
        <tissue evidence="3">Leaf</tissue>
    </source>
</reference>
<evidence type="ECO:0000313" key="3">
    <source>
        <dbReference type="EMBL" id="KAF2301266.1"/>
    </source>
</evidence>
<dbReference type="PANTHER" id="PTHR22807">
    <property type="entry name" value="NOP2 YEAST -RELATED NOL1/NOP2/FMU SUN DOMAIN-CONTAINING"/>
    <property type="match status" value="1"/>
</dbReference>
<proteinExistence type="inferred from homology"/>
<evidence type="ECO:0000259" key="2">
    <source>
        <dbReference type="PROSITE" id="PS51686"/>
    </source>
</evidence>
<dbReference type="InterPro" id="IPR029063">
    <property type="entry name" value="SAM-dependent_MTases_sf"/>
</dbReference>
<keyword evidence="4" id="KW-1185">Reference proteome</keyword>
<dbReference type="InterPro" id="IPR001678">
    <property type="entry name" value="MeTrfase_RsmB-F_NOP2_dom"/>
</dbReference>
<dbReference type="Proteomes" id="UP000467840">
    <property type="component" value="Chromosome 4"/>
</dbReference>